<evidence type="ECO:0000313" key="2">
    <source>
        <dbReference type="Proteomes" id="UP000504635"/>
    </source>
</evidence>
<dbReference type="OrthoDB" id="410542at2759"/>
<dbReference type="PANTHER" id="PTHR23227:SF67">
    <property type="entry name" value="CRANIOFACIAL DEVELOPMENT PROTEIN 2-LIKE"/>
    <property type="match status" value="1"/>
</dbReference>
<organism evidence="2 3">
    <name type="scientific">Sitophilus oryzae</name>
    <name type="common">Rice weevil</name>
    <name type="synonym">Curculio oryzae</name>
    <dbReference type="NCBI Taxonomy" id="7048"/>
    <lineage>
        <taxon>Eukaryota</taxon>
        <taxon>Metazoa</taxon>
        <taxon>Ecdysozoa</taxon>
        <taxon>Arthropoda</taxon>
        <taxon>Hexapoda</taxon>
        <taxon>Insecta</taxon>
        <taxon>Pterygota</taxon>
        <taxon>Neoptera</taxon>
        <taxon>Endopterygota</taxon>
        <taxon>Coleoptera</taxon>
        <taxon>Polyphaga</taxon>
        <taxon>Cucujiformia</taxon>
        <taxon>Curculionidae</taxon>
        <taxon>Dryophthorinae</taxon>
        <taxon>Sitophilus</taxon>
    </lineage>
</organism>
<dbReference type="InterPro" id="IPR036691">
    <property type="entry name" value="Endo/exonu/phosph_ase_sf"/>
</dbReference>
<dbReference type="Gene3D" id="3.60.10.10">
    <property type="entry name" value="Endonuclease/exonuclease/phosphatase"/>
    <property type="match status" value="1"/>
</dbReference>
<dbReference type="PANTHER" id="PTHR23227">
    <property type="entry name" value="BUCENTAUR RELATED"/>
    <property type="match status" value="1"/>
</dbReference>
<dbReference type="InterPro" id="IPR005135">
    <property type="entry name" value="Endo/exonuclease/phosphatase"/>
</dbReference>
<dbReference type="Pfam" id="PF03372">
    <property type="entry name" value="Exo_endo_phos"/>
    <property type="match status" value="1"/>
</dbReference>
<accession>A0A6J2X898</accession>
<evidence type="ECO:0000259" key="1">
    <source>
        <dbReference type="Pfam" id="PF03372"/>
    </source>
</evidence>
<dbReference type="InterPro" id="IPR027124">
    <property type="entry name" value="Swc5/CFDP1/2"/>
</dbReference>
<proteinExistence type="predicted"/>
<dbReference type="GO" id="GO:0003824">
    <property type="term" value="F:catalytic activity"/>
    <property type="evidence" value="ECO:0007669"/>
    <property type="project" value="InterPro"/>
</dbReference>
<feature type="domain" description="Endonuclease/exonuclease/phosphatase" evidence="1">
    <location>
        <begin position="6"/>
        <end position="235"/>
    </location>
</feature>
<dbReference type="RefSeq" id="XP_030747089.1">
    <property type="nucleotide sequence ID" value="XM_030891229.1"/>
</dbReference>
<evidence type="ECO:0000313" key="3">
    <source>
        <dbReference type="RefSeq" id="XP_030747089.1"/>
    </source>
</evidence>
<reference evidence="3" key="1">
    <citation type="submission" date="2025-08" db="UniProtKB">
        <authorList>
            <consortium name="RefSeq"/>
        </authorList>
    </citation>
    <scope>IDENTIFICATION</scope>
    <source>
        <tissue evidence="3">Gonads</tissue>
    </source>
</reference>
<gene>
    <name evidence="3" type="primary">LOC115875716</name>
</gene>
<dbReference type="KEGG" id="soy:115875716"/>
<dbReference type="Proteomes" id="UP000504635">
    <property type="component" value="Unplaced"/>
</dbReference>
<dbReference type="InParanoid" id="A0A6J2X898"/>
<keyword evidence="2" id="KW-1185">Reference proteome</keyword>
<sequence length="263" mass="30340">MKIGIWNTQSIRGKLEEVVKELKKLNIDIASLSETKKKGQGIEQVGDYIHVYSGVPKEKRACKGISLLIHSKYKKFITNWTPVNERILTANLNLFGYKLTIIGTYGPNEDEEVALKDQYMELLNQTIIDIGSTREIVLIGDLNARVGRRLNHHTVGRHGEETENENGRRLINLCEQHELKIMNGYFAHRDIHKFTWRQETRHLKSIIDYLIVKQKTNLKINDVRACRGPECGSDHYLVKGEIRMPYRRENINEATKTSSTNTI</sequence>
<name>A0A6J2X898_SITOR</name>
<dbReference type="AlphaFoldDB" id="A0A6J2X898"/>
<dbReference type="GeneID" id="115875716"/>
<protein>
    <submittedName>
        <fullName evidence="3">Craniofacial development protein 2-like</fullName>
    </submittedName>
</protein>
<dbReference type="CDD" id="cd09076">
    <property type="entry name" value="L1-EN"/>
    <property type="match status" value="1"/>
</dbReference>
<dbReference type="SUPFAM" id="SSF56219">
    <property type="entry name" value="DNase I-like"/>
    <property type="match status" value="1"/>
</dbReference>